<dbReference type="EMBL" id="HBFR01005468">
    <property type="protein sequence ID" value="CAD8876676.1"/>
    <property type="molecule type" value="Transcribed_RNA"/>
</dbReference>
<feature type="compositionally biased region" description="Low complexity" evidence="1">
    <location>
        <begin position="447"/>
        <end position="457"/>
    </location>
</feature>
<feature type="compositionally biased region" description="Low complexity" evidence="1">
    <location>
        <begin position="392"/>
        <end position="407"/>
    </location>
</feature>
<protein>
    <submittedName>
        <fullName evidence="2">Uncharacterized protein</fullName>
    </submittedName>
</protein>
<sequence>MGKRRATFARAAGVACFLADLSREAGVELDRASLGQAVAAAVAPREKGGSGLIVPEAYLRELTREEDKPISLLTPPPPPASASPGAVPASAHATVSARILYVDPPRTSARKGGGILPGRAHLVLNVSPPLLPCANGTGPHNPSPGDPTGRLDKARLVAAAQIALEGAVAALSKAAHVLATQPLPPTASVATVQPRSPPVEVGPSRNQRTFKLRPPPPPNAGRGRLARVDRYEGTVFASPDYRAFLETGGSGGTASAKKDAAKSGEPTEGEEEKPEEEEKDQVAAIVRYLKEKREEQRARQVAKAAARMAKAPGGGSVRLLDKGKTSSSSRAKARKSKDPGRRNRGSSAQGARPSDATNSKRRTKEAKERKKKKDREKTASSLQRRERESSQRRGAGRAAGHAKGGPAPRKEGLSFSAALKRGVSTGSKGSNSGGEVRIAAKEGGGNTPATTTAAPKT</sequence>
<proteinExistence type="predicted"/>
<dbReference type="AlphaFoldDB" id="A0A7S1B6L2"/>
<organism evidence="2">
    <name type="scientific">Corethron hystrix</name>
    <dbReference type="NCBI Taxonomy" id="216773"/>
    <lineage>
        <taxon>Eukaryota</taxon>
        <taxon>Sar</taxon>
        <taxon>Stramenopiles</taxon>
        <taxon>Ochrophyta</taxon>
        <taxon>Bacillariophyta</taxon>
        <taxon>Coscinodiscophyceae</taxon>
        <taxon>Corethrophycidae</taxon>
        <taxon>Corethrales</taxon>
        <taxon>Corethraceae</taxon>
        <taxon>Corethron</taxon>
    </lineage>
</organism>
<feature type="compositionally biased region" description="Acidic residues" evidence="1">
    <location>
        <begin position="267"/>
        <end position="279"/>
    </location>
</feature>
<feature type="compositionally biased region" description="Basic residues" evidence="1">
    <location>
        <begin position="359"/>
        <end position="374"/>
    </location>
</feature>
<feature type="compositionally biased region" description="Basic and acidic residues" evidence="1">
    <location>
        <begin position="288"/>
        <end position="298"/>
    </location>
</feature>
<accession>A0A7S1B6L2</accession>
<name>A0A7S1B6L2_9STRA</name>
<feature type="compositionally biased region" description="Low complexity" evidence="1">
    <location>
        <begin position="299"/>
        <end position="311"/>
    </location>
</feature>
<feature type="region of interest" description="Disordered" evidence="1">
    <location>
        <begin position="188"/>
        <end position="227"/>
    </location>
</feature>
<feature type="region of interest" description="Disordered" evidence="1">
    <location>
        <begin position="247"/>
        <end position="457"/>
    </location>
</feature>
<gene>
    <name evidence="2" type="ORF">CHYS00102_LOCUS3854</name>
</gene>
<reference evidence="2" key="1">
    <citation type="submission" date="2021-01" db="EMBL/GenBank/DDBJ databases">
        <authorList>
            <person name="Corre E."/>
            <person name="Pelletier E."/>
            <person name="Niang G."/>
            <person name="Scheremetjew M."/>
            <person name="Finn R."/>
            <person name="Kale V."/>
            <person name="Holt S."/>
            <person name="Cochrane G."/>
            <person name="Meng A."/>
            <person name="Brown T."/>
            <person name="Cohen L."/>
        </authorList>
    </citation>
    <scope>NUCLEOTIDE SEQUENCE</scope>
    <source>
        <strain evidence="2">308</strain>
    </source>
</reference>
<feature type="compositionally biased region" description="Basic and acidic residues" evidence="1">
    <location>
        <begin position="375"/>
        <end position="391"/>
    </location>
</feature>
<evidence type="ECO:0000313" key="2">
    <source>
        <dbReference type="EMBL" id="CAD8876676.1"/>
    </source>
</evidence>
<evidence type="ECO:0000256" key="1">
    <source>
        <dbReference type="SAM" id="MobiDB-lite"/>
    </source>
</evidence>